<evidence type="ECO:0000256" key="2">
    <source>
        <dbReference type="ARBA" id="ARBA00006003"/>
    </source>
</evidence>
<comment type="similarity">
    <text evidence="2">Belongs to the glycosyltransferase 29 family.</text>
</comment>
<gene>
    <name evidence="15" type="primary">LOC109468692</name>
</gene>
<evidence type="ECO:0000256" key="5">
    <source>
        <dbReference type="ARBA" id="ARBA00022692"/>
    </source>
</evidence>
<dbReference type="Proteomes" id="UP000515135">
    <property type="component" value="Unplaced"/>
</dbReference>
<dbReference type="PANTHER" id="PTHR11987:SF53">
    <property type="entry name" value="ALPHA-2,8-SIALYLTRANSFERASE 8F-LIKE"/>
    <property type="match status" value="1"/>
</dbReference>
<evidence type="ECO:0000256" key="9">
    <source>
        <dbReference type="ARBA" id="ARBA00023136"/>
    </source>
</evidence>
<evidence type="ECO:0000313" key="15">
    <source>
        <dbReference type="RefSeq" id="XP_019622567.1"/>
    </source>
</evidence>
<evidence type="ECO:0000256" key="10">
    <source>
        <dbReference type="ARBA" id="ARBA00023157"/>
    </source>
</evidence>
<accession>A0A6P4YV26</accession>
<keyword evidence="6" id="KW-0735">Signal-anchor</keyword>
<keyword evidence="9 13" id="KW-0472">Membrane</keyword>
<reference evidence="15" key="1">
    <citation type="submission" date="2025-08" db="UniProtKB">
        <authorList>
            <consortium name="RefSeq"/>
        </authorList>
    </citation>
    <scope>IDENTIFICATION</scope>
    <source>
        <tissue evidence="15">Gonad</tissue>
    </source>
</reference>
<dbReference type="OrthoDB" id="10264956at2759"/>
<name>A0A6P4YV26_BRABE</name>
<evidence type="ECO:0000256" key="8">
    <source>
        <dbReference type="ARBA" id="ARBA00023034"/>
    </source>
</evidence>
<comment type="subcellular location">
    <subcellularLocation>
        <location evidence="1">Golgi apparatus membrane</location>
        <topology evidence="1">Single-pass type II membrane protein</topology>
    </subcellularLocation>
</comment>
<keyword evidence="4" id="KW-0808">Transferase</keyword>
<evidence type="ECO:0000256" key="6">
    <source>
        <dbReference type="ARBA" id="ARBA00022968"/>
    </source>
</evidence>
<dbReference type="PIRSF" id="PIRSF005557">
    <property type="entry name" value="Sialyl_trans"/>
    <property type="match status" value="1"/>
</dbReference>
<sequence length="388" mass="45012">MPPRKGTQPWSPLAVWFIRLLFLVLVVNALWLWLGKDGTLLQHAFYTTTSKKTVVRQRISSNRTSRLPVFNNCCRGNTDSLSVAIQKMNSSQWRFNKTAIDIFRRDLLEISHFHEYFTATKKNSPLNSLMYFFEKNKKVRIPVSGPVWFRLPKELPFSKDDRFNTCAVVGNSGILKNSKCSNRIDSSDLVIRCNFAPVDGNYTEDVGRKTGLMTLNPSILIHTYKWLLMRRDQDRFLRDMGHYGNALVYTNPFHFREVTDIVIKADLLARHRHARQKLYFSHPTYLEGVTEFWRRRNVTERRLSTGLFLTSAALALCSQVQLYGFWPFSTDRQGSTIPYHYYDKSSINSMVHNISEEFGHLLQLYREGIVNITTHPCESHPNSSKLSA</sequence>
<dbReference type="CDD" id="cd23963">
    <property type="entry name" value="GT29_ST8SIA"/>
    <property type="match status" value="1"/>
</dbReference>
<dbReference type="InterPro" id="IPR038578">
    <property type="entry name" value="GT29-like_sf"/>
</dbReference>
<keyword evidence="8" id="KW-0333">Golgi apparatus</keyword>
<dbReference type="GO" id="GO:0003828">
    <property type="term" value="F:alpha-N-acetylneuraminate alpha-2,8-sialyltransferase activity"/>
    <property type="evidence" value="ECO:0007669"/>
    <property type="project" value="TreeGrafter"/>
</dbReference>
<proteinExistence type="inferred from homology"/>
<keyword evidence="11" id="KW-0325">Glycoprotein</keyword>
<dbReference type="InterPro" id="IPR001675">
    <property type="entry name" value="Glyco_trans_29"/>
</dbReference>
<protein>
    <submittedName>
        <fullName evidence="15">Alpha-N-acetylneuraminide alpha-2,8-sialyltransferase-like</fullName>
    </submittedName>
</protein>
<evidence type="ECO:0000256" key="7">
    <source>
        <dbReference type="ARBA" id="ARBA00022989"/>
    </source>
</evidence>
<dbReference type="Pfam" id="PF00777">
    <property type="entry name" value="Glyco_transf_29"/>
    <property type="match status" value="1"/>
</dbReference>
<dbReference type="InterPro" id="IPR012163">
    <property type="entry name" value="Sialyl_trans"/>
</dbReference>
<keyword evidence="3" id="KW-0328">Glycosyltransferase</keyword>
<dbReference type="InterPro" id="IPR050943">
    <property type="entry name" value="Glycosyltr_29_Sialyltrsf"/>
</dbReference>
<dbReference type="RefSeq" id="XP_019622567.1">
    <property type="nucleotide sequence ID" value="XM_019767008.1"/>
</dbReference>
<evidence type="ECO:0000256" key="13">
    <source>
        <dbReference type="SAM" id="Phobius"/>
    </source>
</evidence>
<keyword evidence="14" id="KW-1185">Reference proteome</keyword>
<keyword evidence="5 13" id="KW-0812">Transmembrane</keyword>
<dbReference type="GO" id="GO:0000139">
    <property type="term" value="C:Golgi membrane"/>
    <property type="evidence" value="ECO:0007669"/>
    <property type="project" value="UniProtKB-SubCell"/>
</dbReference>
<evidence type="ECO:0000256" key="11">
    <source>
        <dbReference type="ARBA" id="ARBA00023180"/>
    </source>
</evidence>
<dbReference type="GO" id="GO:0009311">
    <property type="term" value="P:oligosaccharide metabolic process"/>
    <property type="evidence" value="ECO:0007669"/>
    <property type="project" value="TreeGrafter"/>
</dbReference>
<evidence type="ECO:0000256" key="12">
    <source>
        <dbReference type="PIRSR" id="PIRSR005557-2"/>
    </source>
</evidence>
<evidence type="ECO:0000313" key="14">
    <source>
        <dbReference type="Proteomes" id="UP000515135"/>
    </source>
</evidence>
<dbReference type="PANTHER" id="PTHR11987">
    <property type="entry name" value="ALPHA-2,8-SIALYLTRANSFERASE"/>
    <property type="match status" value="1"/>
</dbReference>
<dbReference type="GeneID" id="109468692"/>
<evidence type="ECO:0000256" key="4">
    <source>
        <dbReference type="ARBA" id="ARBA00022679"/>
    </source>
</evidence>
<evidence type="ECO:0000256" key="3">
    <source>
        <dbReference type="ARBA" id="ARBA00022676"/>
    </source>
</evidence>
<keyword evidence="7 13" id="KW-1133">Transmembrane helix</keyword>
<feature type="disulfide bond" evidence="12">
    <location>
        <begin position="166"/>
        <end position="317"/>
    </location>
</feature>
<keyword evidence="10" id="KW-1015">Disulfide bond</keyword>
<organism evidence="14 15">
    <name type="scientific">Branchiostoma belcheri</name>
    <name type="common">Amphioxus</name>
    <dbReference type="NCBI Taxonomy" id="7741"/>
    <lineage>
        <taxon>Eukaryota</taxon>
        <taxon>Metazoa</taxon>
        <taxon>Chordata</taxon>
        <taxon>Cephalochordata</taxon>
        <taxon>Leptocardii</taxon>
        <taxon>Amphioxiformes</taxon>
        <taxon>Branchiostomatidae</taxon>
        <taxon>Branchiostoma</taxon>
    </lineage>
</organism>
<dbReference type="AlphaFoldDB" id="A0A6P4YV26"/>
<dbReference type="Gene3D" id="3.90.1480.20">
    <property type="entry name" value="Glycosyl transferase family 29"/>
    <property type="match status" value="1"/>
</dbReference>
<dbReference type="KEGG" id="bbel:109468692"/>
<evidence type="ECO:0000256" key="1">
    <source>
        <dbReference type="ARBA" id="ARBA00004323"/>
    </source>
</evidence>
<feature type="transmembrane region" description="Helical" evidence="13">
    <location>
        <begin position="13"/>
        <end position="34"/>
    </location>
</feature>
<dbReference type="GO" id="GO:0006491">
    <property type="term" value="P:N-glycan processing"/>
    <property type="evidence" value="ECO:0007669"/>
    <property type="project" value="TreeGrafter"/>
</dbReference>